<dbReference type="SUPFAM" id="SSF46689">
    <property type="entry name" value="Homeodomain-like"/>
    <property type="match status" value="1"/>
</dbReference>
<dbReference type="InterPro" id="IPR041474">
    <property type="entry name" value="NicS_C"/>
</dbReference>
<dbReference type="SUPFAM" id="SSF48498">
    <property type="entry name" value="Tetracyclin repressor-like, C-terminal domain"/>
    <property type="match status" value="1"/>
</dbReference>
<dbReference type="PROSITE" id="PS50977">
    <property type="entry name" value="HTH_TETR_2"/>
    <property type="match status" value="1"/>
</dbReference>
<organism evidence="5 6">
    <name type="scientific">Corynebacterium imitans</name>
    <dbReference type="NCBI Taxonomy" id="156978"/>
    <lineage>
        <taxon>Bacteria</taxon>
        <taxon>Bacillati</taxon>
        <taxon>Actinomycetota</taxon>
        <taxon>Actinomycetes</taxon>
        <taxon>Mycobacteriales</taxon>
        <taxon>Corynebacteriaceae</taxon>
        <taxon>Corynebacterium</taxon>
    </lineage>
</organism>
<dbReference type="Pfam" id="PF17938">
    <property type="entry name" value="TetR_C_29"/>
    <property type="match status" value="1"/>
</dbReference>
<proteinExistence type="predicted"/>
<dbReference type="GO" id="GO:0000976">
    <property type="term" value="F:transcription cis-regulatory region binding"/>
    <property type="evidence" value="ECO:0007669"/>
    <property type="project" value="TreeGrafter"/>
</dbReference>
<evidence type="ECO:0000313" key="5">
    <source>
        <dbReference type="EMBL" id="SNV79760.1"/>
    </source>
</evidence>
<gene>
    <name evidence="5" type="primary">rutR_2</name>
    <name evidence="5" type="ORF">SAMEA4535761_01929</name>
</gene>
<evidence type="ECO:0000256" key="3">
    <source>
        <dbReference type="SAM" id="MobiDB-lite"/>
    </source>
</evidence>
<accession>A0A240A990</accession>
<dbReference type="InterPro" id="IPR036271">
    <property type="entry name" value="Tet_transcr_reg_TetR-rel_C_sf"/>
</dbReference>
<sequence>MEAYGRNAATGVCANRLERQGDTVTPLPEKHTADASTPPLDAPADATVDEVVATALRMFADAGFHATKLEDIAKASGMSKRKIHYNFGDKKGLYARAVLRALEQLRPPESVLNRSYAVPVEGMRRFIDALYMAIKDHPDAVVILLREQLDPALEDADSLFSQRPEDVALHLERLLLIGQDSGAFRPGISADDVLLLLISLCFFPAGVGDVAQGLRGVDFRSERNVTGMRRMVIDTVIAFLTTSISPSGYDSYLEATPPTPAEDSSDNHDYLSEPEGGIY</sequence>
<protein>
    <submittedName>
        <fullName evidence="5">TetR family regulatory protein</fullName>
    </submittedName>
</protein>
<reference evidence="5 6" key="1">
    <citation type="submission" date="2017-06" db="EMBL/GenBank/DDBJ databases">
        <authorList>
            <consortium name="Pathogen Informatics"/>
        </authorList>
    </citation>
    <scope>NUCLEOTIDE SEQUENCE [LARGE SCALE GENOMIC DNA]</scope>
    <source>
        <strain evidence="5 6">NCTC13015</strain>
    </source>
</reference>
<evidence type="ECO:0000259" key="4">
    <source>
        <dbReference type="PROSITE" id="PS50977"/>
    </source>
</evidence>
<dbReference type="PANTHER" id="PTHR30055:SF226">
    <property type="entry name" value="HTH-TYPE TRANSCRIPTIONAL REGULATOR PKSA"/>
    <property type="match status" value="1"/>
</dbReference>
<dbReference type="EMBL" id="LT906467">
    <property type="protein sequence ID" value="SNV79760.1"/>
    <property type="molecule type" value="Genomic_DNA"/>
</dbReference>
<dbReference type="AlphaFoldDB" id="A0A240A990"/>
<dbReference type="InterPro" id="IPR009057">
    <property type="entry name" value="Homeodomain-like_sf"/>
</dbReference>
<dbReference type="Pfam" id="PF00440">
    <property type="entry name" value="TetR_N"/>
    <property type="match status" value="1"/>
</dbReference>
<dbReference type="Gene3D" id="1.10.357.10">
    <property type="entry name" value="Tetracycline Repressor, domain 2"/>
    <property type="match status" value="1"/>
</dbReference>
<dbReference type="InterPro" id="IPR001647">
    <property type="entry name" value="HTH_TetR"/>
</dbReference>
<name>A0A240A990_9CORY</name>
<dbReference type="Proteomes" id="UP000215374">
    <property type="component" value="Chromosome 1"/>
</dbReference>
<dbReference type="GO" id="GO:0003700">
    <property type="term" value="F:DNA-binding transcription factor activity"/>
    <property type="evidence" value="ECO:0007669"/>
    <property type="project" value="TreeGrafter"/>
</dbReference>
<feature type="DNA-binding region" description="H-T-H motif" evidence="2">
    <location>
        <begin position="68"/>
        <end position="87"/>
    </location>
</feature>
<evidence type="ECO:0000313" key="6">
    <source>
        <dbReference type="Proteomes" id="UP000215374"/>
    </source>
</evidence>
<dbReference type="InterPro" id="IPR050109">
    <property type="entry name" value="HTH-type_TetR-like_transc_reg"/>
</dbReference>
<evidence type="ECO:0000256" key="1">
    <source>
        <dbReference type="ARBA" id="ARBA00023125"/>
    </source>
</evidence>
<feature type="region of interest" description="Disordered" evidence="3">
    <location>
        <begin position="251"/>
        <end position="279"/>
    </location>
</feature>
<dbReference type="PANTHER" id="PTHR30055">
    <property type="entry name" value="HTH-TYPE TRANSCRIPTIONAL REGULATOR RUTR"/>
    <property type="match status" value="1"/>
</dbReference>
<feature type="domain" description="HTH tetR-type" evidence="4">
    <location>
        <begin position="45"/>
        <end position="105"/>
    </location>
</feature>
<dbReference type="PRINTS" id="PR00455">
    <property type="entry name" value="HTHTETR"/>
</dbReference>
<feature type="region of interest" description="Disordered" evidence="3">
    <location>
        <begin position="15"/>
        <end position="43"/>
    </location>
</feature>
<keyword evidence="1 2" id="KW-0238">DNA-binding</keyword>
<evidence type="ECO:0000256" key="2">
    <source>
        <dbReference type="PROSITE-ProRule" id="PRU00335"/>
    </source>
</evidence>